<evidence type="ECO:0000313" key="2">
    <source>
        <dbReference type="Proteomes" id="UP000009881"/>
    </source>
</evidence>
<dbReference type="STRING" id="1238182.C882_0724"/>
<name>K9GSI7_9PROT</name>
<sequence>MTVVHAIETGRLRGIADTVTFRAWRNPDELRAGLTSGTMNVFVLPTQSAANLFNRGLDVRLVNVMTNGLLHVVSADPALTSLEALKGRSVAVPFRNDTPDIIFRRLLTARNIGEDDLDLRFAGTPLEAAQLLATGRIDAALLPEPAASASIVRGAMAGRALTRVIDIQDAWAKAMDLPPALPQAGLGVTGAFLEAHRPAVEALHQGLAQAVEAVNAAPAEAAGIVAGTVGLPAPVIRQAIPHSNLVATRAGAARPVLEPVFKALADTDPAILGGKLPDSAFYL</sequence>
<dbReference type="Proteomes" id="UP000009881">
    <property type="component" value="Unassembled WGS sequence"/>
</dbReference>
<reference evidence="1 2" key="1">
    <citation type="journal article" date="2013" name="Genome Announc.">
        <title>Draft Genome Sequence of an Alphaproteobacterium, Caenispirillum salinarum AK4(T), Isolated from a Solar Saltern.</title>
        <authorList>
            <person name="Khatri I."/>
            <person name="Singh A."/>
            <person name="Korpole S."/>
            <person name="Pinnaka A.K."/>
            <person name="Subramanian S."/>
        </authorList>
    </citation>
    <scope>NUCLEOTIDE SEQUENCE [LARGE SCALE GENOMIC DNA]</scope>
    <source>
        <strain evidence="1 2">AK4</strain>
    </source>
</reference>
<dbReference type="Gene3D" id="3.40.190.10">
    <property type="entry name" value="Periplasmic binding protein-like II"/>
    <property type="match status" value="2"/>
</dbReference>
<dbReference type="eggNOG" id="COG0715">
    <property type="taxonomic scope" value="Bacteria"/>
</dbReference>
<dbReference type="AlphaFoldDB" id="K9GSI7"/>
<organism evidence="1 2">
    <name type="scientific">Caenispirillum salinarum AK4</name>
    <dbReference type="NCBI Taxonomy" id="1238182"/>
    <lineage>
        <taxon>Bacteria</taxon>
        <taxon>Pseudomonadati</taxon>
        <taxon>Pseudomonadota</taxon>
        <taxon>Alphaproteobacteria</taxon>
        <taxon>Rhodospirillales</taxon>
        <taxon>Novispirillaceae</taxon>
        <taxon>Caenispirillum</taxon>
    </lineage>
</organism>
<dbReference type="PIRSF" id="PIRSF027386">
    <property type="entry name" value="UCP027386_ABC_sbc_TM0202"/>
    <property type="match status" value="1"/>
</dbReference>
<dbReference type="Pfam" id="PF13379">
    <property type="entry name" value="NMT1_2"/>
    <property type="match status" value="1"/>
</dbReference>
<dbReference type="PANTHER" id="PTHR30024">
    <property type="entry name" value="ALIPHATIC SULFONATES-BINDING PROTEIN-RELATED"/>
    <property type="match status" value="1"/>
</dbReference>
<evidence type="ECO:0000313" key="1">
    <source>
        <dbReference type="EMBL" id="EKV28960.1"/>
    </source>
</evidence>
<dbReference type="PATRIC" id="fig|1238182.3.peg.2938"/>
<dbReference type="InterPro" id="IPR027024">
    <property type="entry name" value="UCP027386_ABC_sbc_TM0202"/>
</dbReference>
<keyword evidence="2" id="KW-1185">Reference proteome</keyword>
<comment type="caution">
    <text evidence="1">The sequence shown here is derived from an EMBL/GenBank/DDBJ whole genome shotgun (WGS) entry which is preliminary data.</text>
</comment>
<protein>
    <submittedName>
        <fullName evidence="1">Putative sulfonate/nitrate transport system substrate-binding protein</fullName>
    </submittedName>
</protein>
<proteinExistence type="predicted"/>
<dbReference type="SUPFAM" id="SSF53850">
    <property type="entry name" value="Periplasmic binding protein-like II"/>
    <property type="match status" value="1"/>
</dbReference>
<dbReference type="EMBL" id="ANHY01000014">
    <property type="protein sequence ID" value="EKV28960.1"/>
    <property type="molecule type" value="Genomic_DNA"/>
</dbReference>
<gene>
    <name evidence="1" type="ORF">C882_0724</name>
</gene>
<accession>K9GSI7</accession>
<dbReference type="PANTHER" id="PTHR30024:SF46">
    <property type="entry name" value="ABC TRANSPORTER, SUBSTRATE-BINDING LIPOPROTEIN"/>
    <property type="match status" value="1"/>
</dbReference>